<dbReference type="EMBL" id="CM000883">
    <property type="protein sequence ID" value="PNT64105.1"/>
    <property type="molecule type" value="Genomic_DNA"/>
</dbReference>
<keyword evidence="3" id="KW-1185">Reference proteome</keyword>
<protein>
    <submittedName>
        <fullName evidence="1 2">Uncharacterized protein</fullName>
    </submittedName>
</protein>
<dbReference type="AlphaFoldDB" id="A0A2K2CPZ1"/>
<evidence type="ECO:0000313" key="2">
    <source>
        <dbReference type="EnsemblPlants" id="PNT64105"/>
    </source>
</evidence>
<reference evidence="2" key="3">
    <citation type="submission" date="2018-08" db="UniProtKB">
        <authorList>
            <consortium name="EnsemblPlants"/>
        </authorList>
    </citation>
    <scope>IDENTIFICATION</scope>
    <source>
        <strain evidence="2">cv. Bd21</strain>
    </source>
</reference>
<dbReference type="InParanoid" id="A0A2K2CPZ1"/>
<proteinExistence type="predicted"/>
<reference evidence="1" key="2">
    <citation type="submission" date="2017-06" db="EMBL/GenBank/DDBJ databases">
        <title>WGS assembly of Brachypodium distachyon.</title>
        <authorList>
            <consortium name="The International Brachypodium Initiative"/>
            <person name="Lucas S."/>
            <person name="Harmon-Smith M."/>
            <person name="Lail K."/>
            <person name="Tice H."/>
            <person name="Grimwood J."/>
            <person name="Bruce D."/>
            <person name="Barry K."/>
            <person name="Shu S."/>
            <person name="Lindquist E."/>
            <person name="Wang M."/>
            <person name="Pitluck S."/>
            <person name="Vogel J.P."/>
            <person name="Garvin D.F."/>
            <person name="Mockler T.C."/>
            <person name="Schmutz J."/>
            <person name="Rokhsar D."/>
            <person name="Bevan M.W."/>
        </authorList>
    </citation>
    <scope>NUCLEOTIDE SEQUENCE</scope>
    <source>
        <strain evidence="1">Bd21</strain>
    </source>
</reference>
<name>A0A2K2CPZ1_BRADI</name>
<sequence length="95" mass="10485">MMLSFIAMPLQHGHRLDLSECACCSISVTNSGEVYSTDVADHARGTSRRALPCVGGGMFWLGSWPVQEDYLLGSKVIPPPCKVFDYLPRLPHLLH</sequence>
<dbReference type="Proteomes" id="UP000008810">
    <property type="component" value="Chromosome 4"/>
</dbReference>
<dbReference type="EnsemblPlants" id="PNT64105">
    <property type="protein sequence ID" value="PNT64105"/>
    <property type="gene ID" value="BRADI_4g24508v3"/>
</dbReference>
<reference evidence="1 2" key="1">
    <citation type="journal article" date="2010" name="Nature">
        <title>Genome sequencing and analysis of the model grass Brachypodium distachyon.</title>
        <authorList>
            <consortium name="International Brachypodium Initiative"/>
        </authorList>
    </citation>
    <scope>NUCLEOTIDE SEQUENCE [LARGE SCALE GENOMIC DNA]</scope>
    <source>
        <strain evidence="1 2">Bd21</strain>
    </source>
</reference>
<dbReference type="Gramene" id="PNT64105">
    <property type="protein sequence ID" value="PNT64105"/>
    <property type="gene ID" value="BRADI_4g24508v3"/>
</dbReference>
<gene>
    <name evidence="1" type="ORF">BRADI_4g24508v3</name>
</gene>
<evidence type="ECO:0000313" key="3">
    <source>
        <dbReference type="Proteomes" id="UP000008810"/>
    </source>
</evidence>
<accession>A0A2K2CPZ1</accession>
<dbReference type="OrthoDB" id="298012at2759"/>
<organism evidence="1">
    <name type="scientific">Brachypodium distachyon</name>
    <name type="common">Purple false brome</name>
    <name type="synonym">Trachynia distachya</name>
    <dbReference type="NCBI Taxonomy" id="15368"/>
    <lineage>
        <taxon>Eukaryota</taxon>
        <taxon>Viridiplantae</taxon>
        <taxon>Streptophyta</taxon>
        <taxon>Embryophyta</taxon>
        <taxon>Tracheophyta</taxon>
        <taxon>Spermatophyta</taxon>
        <taxon>Magnoliopsida</taxon>
        <taxon>Liliopsida</taxon>
        <taxon>Poales</taxon>
        <taxon>Poaceae</taxon>
        <taxon>BOP clade</taxon>
        <taxon>Pooideae</taxon>
        <taxon>Stipodae</taxon>
        <taxon>Brachypodieae</taxon>
        <taxon>Brachypodium</taxon>
    </lineage>
</organism>
<evidence type="ECO:0000313" key="1">
    <source>
        <dbReference type="EMBL" id="PNT64105.1"/>
    </source>
</evidence>